<dbReference type="InterPro" id="IPR032687">
    <property type="entry name" value="AraC-type_N"/>
</dbReference>
<comment type="caution">
    <text evidence="5">The sequence shown here is derived from an EMBL/GenBank/DDBJ whole genome shotgun (WGS) entry which is preliminary data.</text>
</comment>
<dbReference type="Pfam" id="PF12625">
    <property type="entry name" value="Arabinose_bd"/>
    <property type="match status" value="1"/>
</dbReference>
<dbReference type="PANTHER" id="PTHR47894:SF1">
    <property type="entry name" value="HTH-TYPE TRANSCRIPTIONAL REGULATOR VQSM"/>
    <property type="match status" value="1"/>
</dbReference>
<dbReference type="Gene3D" id="1.10.10.60">
    <property type="entry name" value="Homeodomain-like"/>
    <property type="match status" value="1"/>
</dbReference>
<dbReference type="SMART" id="SM00342">
    <property type="entry name" value="HTH_ARAC"/>
    <property type="match status" value="1"/>
</dbReference>
<keyword evidence="3" id="KW-0804">Transcription</keyword>
<dbReference type="InterPro" id="IPR018060">
    <property type="entry name" value="HTH_AraC"/>
</dbReference>
<dbReference type="SUPFAM" id="SSF46689">
    <property type="entry name" value="Homeodomain-like"/>
    <property type="match status" value="1"/>
</dbReference>
<protein>
    <submittedName>
        <fullName evidence="5">Putative HTH-type transcriptional regulator</fullName>
    </submittedName>
</protein>
<organism evidence="5 6">
    <name type="scientific">Acinetobacter bereziniae</name>
    <name type="common">Acinetobacter genomosp. 10</name>
    <dbReference type="NCBI Taxonomy" id="106648"/>
    <lineage>
        <taxon>Bacteria</taxon>
        <taxon>Pseudomonadati</taxon>
        <taxon>Pseudomonadota</taxon>
        <taxon>Gammaproteobacteria</taxon>
        <taxon>Moraxellales</taxon>
        <taxon>Moraxellaceae</taxon>
        <taxon>Acinetobacter</taxon>
    </lineage>
</organism>
<dbReference type="InterPro" id="IPR009057">
    <property type="entry name" value="Homeodomain-like_sf"/>
</dbReference>
<name>A0A833UF41_ACIBZ</name>
<keyword evidence="1" id="KW-0805">Transcription regulation</keyword>
<keyword evidence="2" id="KW-0238">DNA-binding</keyword>
<dbReference type="GO" id="GO:0003700">
    <property type="term" value="F:DNA-binding transcription factor activity"/>
    <property type="evidence" value="ECO:0007669"/>
    <property type="project" value="InterPro"/>
</dbReference>
<gene>
    <name evidence="5" type="ORF">GAK29_00119</name>
</gene>
<accession>A0A833UF41</accession>
<feature type="domain" description="HTH araC/xylS-type" evidence="4">
    <location>
        <begin position="232"/>
        <end position="334"/>
    </location>
</feature>
<dbReference type="GO" id="GO:0000976">
    <property type="term" value="F:transcription cis-regulatory region binding"/>
    <property type="evidence" value="ECO:0007669"/>
    <property type="project" value="TreeGrafter"/>
</dbReference>
<dbReference type="PANTHER" id="PTHR47894">
    <property type="entry name" value="HTH-TYPE TRANSCRIPTIONAL REGULATOR GADX"/>
    <property type="match status" value="1"/>
</dbReference>
<evidence type="ECO:0000313" key="5">
    <source>
        <dbReference type="EMBL" id="KAF1028239.1"/>
    </source>
</evidence>
<dbReference type="AlphaFoldDB" id="A0A833UF41"/>
<dbReference type="Proteomes" id="UP000490535">
    <property type="component" value="Unassembled WGS sequence"/>
</dbReference>
<proteinExistence type="predicted"/>
<evidence type="ECO:0000256" key="2">
    <source>
        <dbReference type="ARBA" id="ARBA00023125"/>
    </source>
</evidence>
<evidence type="ECO:0000259" key="4">
    <source>
        <dbReference type="PROSITE" id="PS01124"/>
    </source>
</evidence>
<dbReference type="PROSITE" id="PS01124">
    <property type="entry name" value="HTH_ARAC_FAMILY_2"/>
    <property type="match status" value="1"/>
</dbReference>
<evidence type="ECO:0000256" key="1">
    <source>
        <dbReference type="ARBA" id="ARBA00023015"/>
    </source>
</evidence>
<reference evidence="6" key="1">
    <citation type="journal article" date="2020" name="MBio">
        <title>Horizontal gene transfer to a defensive symbiont with a reduced genome amongst a multipartite beetle microbiome.</title>
        <authorList>
            <person name="Waterworth S.C."/>
            <person name="Florez L.V."/>
            <person name="Rees E.R."/>
            <person name="Hertweck C."/>
            <person name="Kaltenpoth M."/>
            <person name="Kwan J.C."/>
        </authorList>
    </citation>
    <scope>NUCLEOTIDE SEQUENCE [LARGE SCALE GENOMIC DNA]</scope>
</reference>
<dbReference type="GO" id="GO:0005829">
    <property type="term" value="C:cytosol"/>
    <property type="evidence" value="ECO:0007669"/>
    <property type="project" value="TreeGrafter"/>
</dbReference>
<evidence type="ECO:0000313" key="6">
    <source>
        <dbReference type="Proteomes" id="UP000490535"/>
    </source>
</evidence>
<dbReference type="Pfam" id="PF12833">
    <property type="entry name" value="HTH_18"/>
    <property type="match status" value="1"/>
</dbReference>
<dbReference type="EMBL" id="WNDP01000002">
    <property type="protein sequence ID" value="KAF1028239.1"/>
    <property type="molecule type" value="Genomic_DNA"/>
</dbReference>
<evidence type="ECO:0000256" key="3">
    <source>
        <dbReference type="ARBA" id="ARBA00023163"/>
    </source>
</evidence>
<sequence length="340" mass="39392">MKTFLKIKSVRNSLTLLLDDFCKANGLDSPTKIQSTFNDHIPFGDWLNKIKEINDQYPKEGLGLDIGALVQANHIGIVAYIAQSSNTFADYIEILSKYERLWFNYIPKKIDFDEDFFSISWEKPAYLKAGLYIKETSIAEEMQVSIIYHHLQQLMDSVKNAFHRLDLAIPEPENIEKYTQLFNCPVYFNTDQTKIVFSNALLNTQLKCYDPILFEILSDHANILLKKMPKHDSLIELVNLSIIQALEHNNVQIHFVAKSLNITPRMLQRDLRSRGASFKIILANVRKNLAKKHLKNEKLAITEVAFLLAYKDQTSFNRAFRGWTGISPSEWRKQHLDKRI</sequence>